<keyword evidence="5" id="KW-0808">Transferase</keyword>
<evidence type="ECO:0000256" key="5">
    <source>
        <dbReference type="ARBA" id="ARBA00022679"/>
    </source>
</evidence>
<dbReference type="Pfam" id="PF00672">
    <property type="entry name" value="HAMP"/>
    <property type="match status" value="1"/>
</dbReference>
<dbReference type="InterPro" id="IPR003660">
    <property type="entry name" value="HAMP_dom"/>
</dbReference>
<dbReference type="CDD" id="cd00082">
    <property type="entry name" value="HisKA"/>
    <property type="match status" value="1"/>
</dbReference>
<dbReference type="SMART" id="SM00387">
    <property type="entry name" value="HATPase_c"/>
    <property type="match status" value="1"/>
</dbReference>
<dbReference type="InterPro" id="IPR004358">
    <property type="entry name" value="Sig_transdc_His_kin-like_C"/>
</dbReference>
<keyword evidence="10 11" id="KW-0472">Membrane</keyword>
<comment type="caution">
    <text evidence="14">The sequence shown here is derived from an EMBL/GenBank/DDBJ whole genome shotgun (WGS) entry which is preliminary data.</text>
</comment>
<keyword evidence="15" id="KW-1185">Reference proteome</keyword>
<dbReference type="Pfam" id="PF00512">
    <property type="entry name" value="HisKA"/>
    <property type="match status" value="1"/>
</dbReference>
<evidence type="ECO:0000256" key="7">
    <source>
        <dbReference type="ARBA" id="ARBA00022777"/>
    </source>
</evidence>
<organism evidence="14 15">
    <name type="scientific">Gordonia phosphorivorans</name>
    <dbReference type="NCBI Taxonomy" id="1056982"/>
    <lineage>
        <taxon>Bacteria</taxon>
        <taxon>Bacillati</taxon>
        <taxon>Actinomycetota</taxon>
        <taxon>Actinomycetes</taxon>
        <taxon>Mycobacteriales</taxon>
        <taxon>Gordoniaceae</taxon>
        <taxon>Gordonia</taxon>
    </lineage>
</organism>
<evidence type="ECO:0000256" key="6">
    <source>
        <dbReference type="ARBA" id="ARBA00022692"/>
    </source>
</evidence>
<evidence type="ECO:0000256" key="10">
    <source>
        <dbReference type="ARBA" id="ARBA00023136"/>
    </source>
</evidence>
<dbReference type="Gene3D" id="6.10.340.10">
    <property type="match status" value="1"/>
</dbReference>
<dbReference type="GO" id="GO:0016301">
    <property type="term" value="F:kinase activity"/>
    <property type="evidence" value="ECO:0007669"/>
    <property type="project" value="UniProtKB-KW"/>
</dbReference>
<evidence type="ECO:0000256" key="11">
    <source>
        <dbReference type="SAM" id="Phobius"/>
    </source>
</evidence>
<feature type="domain" description="HAMP" evidence="13">
    <location>
        <begin position="93"/>
        <end position="146"/>
    </location>
</feature>
<dbReference type="InterPro" id="IPR005467">
    <property type="entry name" value="His_kinase_dom"/>
</dbReference>
<feature type="domain" description="Histidine kinase" evidence="12">
    <location>
        <begin position="154"/>
        <end position="368"/>
    </location>
</feature>
<gene>
    <name evidence="14" type="ORF">ACFFJD_07785</name>
</gene>
<dbReference type="SUPFAM" id="SSF55874">
    <property type="entry name" value="ATPase domain of HSP90 chaperone/DNA topoisomerase II/histidine kinase"/>
    <property type="match status" value="1"/>
</dbReference>
<dbReference type="EC" id="2.7.13.3" evidence="3"/>
<dbReference type="EMBL" id="JBHLWV010000016">
    <property type="protein sequence ID" value="MFC0314750.1"/>
    <property type="molecule type" value="Genomic_DNA"/>
</dbReference>
<evidence type="ECO:0000259" key="13">
    <source>
        <dbReference type="PROSITE" id="PS50885"/>
    </source>
</evidence>
<dbReference type="SUPFAM" id="SSF47384">
    <property type="entry name" value="Homodimeric domain of signal transducing histidine kinase"/>
    <property type="match status" value="1"/>
</dbReference>
<dbReference type="PANTHER" id="PTHR45436">
    <property type="entry name" value="SENSOR HISTIDINE KINASE YKOH"/>
    <property type="match status" value="1"/>
</dbReference>
<proteinExistence type="predicted"/>
<keyword evidence="4" id="KW-0597">Phosphoprotein</keyword>
<accession>A0ABV6H796</accession>
<evidence type="ECO:0000313" key="14">
    <source>
        <dbReference type="EMBL" id="MFC0314750.1"/>
    </source>
</evidence>
<dbReference type="Gene3D" id="3.30.565.10">
    <property type="entry name" value="Histidine kinase-like ATPase, C-terminal domain"/>
    <property type="match status" value="1"/>
</dbReference>
<dbReference type="InterPro" id="IPR050428">
    <property type="entry name" value="TCS_sensor_his_kinase"/>
</dbReference>
<dbReference type="SMART" id="SM00304">
    <property type="entry name" value="HAMP"/>
    <property type="match status" value="1"/>
</dbReference>
<dbReference type="CDD" id="cd00075">
    <property type="entry name" value="HATPase"/>
    <property type="match status" value="1"/>
</dbReference>
<keyword evidence="6 11" id="KW-0812">Transmembrane</keyword>
<dbReference type="PROSITE" id="PS50885">
    <property type="entry name" value="HAMP"/>
    <property type="match status" value="1"/>
</dbReference>
<keyword evidence="7 14" id="KW-0418">Kinase</keyword>
<evidence type="ECO:0000313" key="15">
    <source>
        <dbReference type="Proteomes" id="UP001589783"/>
    </source>
</evidence>
<dbReference type="Pfam" id="PF02518">
    <property type="entry name" value="HATPase_c"/>
    <property type="match status" value="1"/>
</dbReference>
<keyword evidence="9" id="KW-0902">Two-component regulatory system</keyword>
<dbReference type="InterPro" id="IPR036097">
    <property type="entry name" value="HisK_dim/P_sf"/>
</dbReference>
<evidence type="ECO:0000256" key="3">
    <source>
        <dbReference type="ARBA" id="ARBA00012438"/>
    </source>
</evidence>
<evidence type="ECO:0000259" key="12">
    <source>
        <dbReference type="PROSITE" id="PS50109"/>
    </source>
</evidence>
<comment type="subcellular location">
    <subcellularLocation>
        <location evidence="2">Cell membrane</location>
    </subcellularLocation>
</comment>
<protein>
    <recommendedName>
        <fullName evidence="3">histidine kinase</fullName>
        <ecNumber evidence="3">2.7.13.3</ecNumber>
    </recommendedName>
</protein>
<dbReference type="SMART" id="SM00388">
    <property type="entry name" value="HisKA"/>
    <property type="match status" value="1"/>
</dbReference>
<evidence type="ECO:0000256" key="2">
    <source>
        <dbReference type="ARBA" id="ARBA00004236"/>
    </source>
</evidence>
<evidence type="ECO:0000256" key="9">
    <source>
        <dbReference type="ARBA" id="ARBA00023012"/>
    </source>
</evidence>
<dbReference type="RefSeq" id="WP_382362791.1">
    <property type="nucleotide sequence ID" value="NZ_JBHLWV010000016.1"/>
</dbReference>
<dbReference type="InterPro" id="IPR036890">
    <property type="entry name" value="HATPase_C_sf"/>
</dbReference>
<dbReference type="PRINTS" id="PR00344">
    <property type="entry name" value="BCTRLSENSOR"/>
</dbReference>
<evidence type="ECO:0000256" key="4">
    <source>
        <dbReference type="ARBA" id="ARBA00022553"/>
    </source>
</evidence>
<name>A0ABV6H796_9ACTN</name>
<feature type="transmembrane region" description="Helical" evidence="11">
    <location>
        <begin position="12"/>
        <end position="42"/>
    </location>
</feature>
<evidence type="ECO:0000256" key="1">
    <source>
        <dbReference type="ARBA" id="ARBA00000085"/>
    </source>
</evidence>
<dbReference type="InterPro" id="IPR003661">
    <property type="entry name" value="HisK_dim/P_dom"/>
</dbReference>
<dbReference type="InterPro" id="IPR003594">
    <property type="entry name" value="HATPase_dom"/>
</dbReference>
<keyword evidence="8 11" id="KW-1133">Transmembrane helix</keyword>
<dbReference type="PANTHER" id="PTHR45436:SF5">
    <property type="entry name" value="SENSOR HISTIDINE KINASE TRCS"/>
    <property type="match status" value="1"/>
</dbReference>
<dbReference type="Proteomes" id="UP001589783">
    <property type="component" value="Unassembled WGS sequence"/>
</dbReference>
<dbReference type="Gene3D" id="1.10.287.130">
    <property type="match status" value="1"/>
</dbReference>
<dbReference type="PROSITE" id="PS50109">
    <property type="entry name" value="HIS_KIN"/>
    <property type="match status" value="1"/>
</dbReference>
<feature type="transmembrane region" description="Helical" evidence="11">
    <location>
        <begin position="68"/>
        <end position="91"/>
    </location>
</feature>
<dbReference type="CDD" id="cd06225">
    <property type="entry name" value="HAMP"/>
    <property type="match status" value="1"/>
</dbReference>
<sequence length="368" mass="38110">MAPSWSSRVGLGARILIAMAVVIAGVALTIAVVAMLVAPALFHDHLGQAGLPNDSEQAMHVEEAFNSAIAITIVAVVSTSSVLALTAAWIITRRIDRSITAVATAAGRIGDGRSGERLPASGLGPEFGKLTDTFNRVLGRLESVDEARRQLLSDLAHEIRTPLASVEANIEAIEDGVRLPDATTYAAIRSATARLSRLADDLDEVSAAVEVSVQIAPDPVAVRTLIDDAAARVRDRFAAAGVRLVVENEAAVTLAVDADRIGQALDNLLLNALRHTPAGGTVILAATVDDGALEISVIDDGEGITATHLPHVFDRFYRGDPARSRASGGSGVGLTIVRGIAAAHGGHVRARSGGAGRGSTFVLTLPLP</sequence>
<comment type="catalytic activity">
    <reaction evidence="1">
        <text>ATP + protein L-histidine = ADP + protein N-phospho-L-histidine.</text>
        <dbReference type="EC" id="2.7.13.3"/>
    </reaction>
</comment>
<evidence type="ECO:0000256" key="8">
    <source>
        <dbReference type="ARBA" id="ARBA00022989"/>
    </source>
</evidence>
<reference evidence="14 15" key="1">
    <citation type="submission" date="2024-09" db="EMBL/GenBank/DDBJ databases">
        <authorList>
            <person name="Sun Q."/>
            <person name="Mori K."/>
        </authorList>
    </citation>
    <scope>NUCLEOTIDE SEQUENCE [LARGE SCALE GENOMIC DNA]</scope>
    <source>
        <strain evidence="14 15">CCM 7957</strain>
    </source>
</reference>